<reference evidence="1 2" key="1">
    <citation type="journal article" date="2019" name="Sci. Rep.">
        <title>Orb-weaving spider Araneus ventricosus genome elucidates the spidroin gene catalogue.</title>
        <authorList>
            <person name="Kono N."/>
            <person name="Nakamura H."/>
            <person name="Ohtoshi R."/>
            <person name="Moran D.A.P."/>
            <person name="Shinohara A."/>
            <person name="Yoshida Y."/>
            <person name="Fujiwara M."/>
            <person name="Mori M."/>
            <person name="Tomita M."/>
            <person name="Arakawa K."/>
        </authorList>
    </citation>
    <scope>NUCLEOTIDE SEQUENCE [LARGE SCALE GENOMIC DNA]</scope>
</reference>
<organism evidence="1 2">
    <name type="scientific">Araneus ventricosus</name>
    <name type="common">Orbweaver spider</name>
    <name type="synonym">Epeira ventricosa</name>
    <dbReference type="NCBI Taxonomy" id="182803"/>
    <lineage>
        <taxon>Eukaryota</taxon>
        <taxon>Metazoa</taxon>
        <taxon>Ecdysozoa</taxon>
        <taxon>Arthropoda</taxon>
        <taxon>Chelicerata</taxon>
        <taxon>Arachnida</taxon>
        <taxon>Araneae</taxon>
        <taxon>Araneomorphae</taxon>
        <taxon>Entelegynae</taxon>
        <taxon>Araneoidea</taxon>
        <taxon>Araneidae</taxon>
        <taxon>Araneus</taxon>
    </lineage>
</organism>
<name>A0A4Y2DTQ9_ARAVE</name>
<proteinExistence type="predicted"/>
<keyword evidence="2" id="KW-1185">Reference proteome</keyword>
<evidence type="ECO:0000313" key="2">
    <source>
        <dbReference type="Proteomes" id="UP000499080"/>
    </source>
</evidence>
<dbReference type="EMBL" id="BGPR01000437">
    <property type="protein sequence ID" value="GBM20131.1"/>
    <property type="molecule type" value="Genomic_DNA"/>
</dbReference>
<dbReference type="AlphaFoldDB" id="A0A4Y2DTQ9"/>
<evidence type="ECO:0000313" key="1">
    <source>
        <dbReference type="EMBL" id="GBM20131.1"/>
    </source>
</evidence>
<sequence>MRLRKQFPKHPKCKIDRDRVYWKEKVKIDCLLKTLEKLLNSQCCGEEEHYELNVTSGSVIKKGHVRGSAATLPFNKALKKDKVSALLRRKKWTLLEGSICGIPCLMLVDTGAMSPLRTDLAQNVQILFTRL</sequence>
<accession>A0A4Y2DTQ9</accession>
<gene>
    <name evidence="1" type="ORF">AVEN_81107_1</name>
</gene>
<dbReference type="Proteomes" id="UP000499080">
    <property type="component" value="Unassembled WGS sequence"/>
</dbReference>
<protein>
    <submittedName>
        <fullName evidence="1">Uncharacterized protein</fullName>
    </submittedName>
</protein>
<comment type="caution">
    <text evidence="1">The sequence shown here is derived from an EMBL/GenBank/DDBJ whole genome shotgun (WGS) entry which is preliminary data.</text>
</comment>
<dbReference type="OrthoDB" id="8063726at2759"/>